<keyword evidence="1" id="KW-0732">Signal</keyword>
<organism evidence="2 3">
    <name type="scientific">Austropuccinia psidii MF-1</name>
    <dbReference type="NCBI Taxonomy" id="1389203"/>
    <lineage>
        <taxon>Eukaryota</taxon>
        <taxon>Fungi</taxon>
        <taxon>Dikarya</taxon>
        <taxon>Basidiomycota</taxon>
        <taxon>Pucciniomycotina</taxon>
        <taxon>Pucciniomycetes</taxon>
        <taxon>Pucciniales</taxon>
        <taxon>Sphaerophragmiaceae</taxon>
        <taxon>Austropuccinia</taxon>
    </lineage>
</organism>
<feature type="signal peptide" evidence="1">
    <location>
        <begin position="1"/>
        <end position="36"/>
    </location>
</feature>
<evidence type="ECO:0000256" key="1">
    <source>
        <dbReference type="SAM" id="SignalP"/>
    </source>
</evidence>
<evidence type="ECO:0008006" key="4">
    <source>
        <dbReference type="Google" id="ProtNLM"/>
    </source>
</evidence>
<dbReference type="AlphaFoldDB" id="A0A9Q3CHF3"/>
<dbReference type="OrthoDB" id="2506111at2759"/>
<sequence>MEGSESPRRGSVKSIRAVSGLLVVAALAGAPEASEAINLVHSHKPLVSQAEESFLKMMEQIPKFIGQLTQAVSPRYNSRDPEFKTPSMKAPNSFDGTQAHKLRGFSQSCQLILHNDAESFFSERKKVLYSTLFLTNRAGKWIEPYL</sequence>
<evidence type="ECO:0000313" key="2">
    <source>
        <dbReference type="EMBL" id="MBW0485116.1"/>
    </source>
</evidence>
<comment type="caution">
    <text evidence="2">The sequence shown here is derived from an EMBL/GenBank/DDBJ whole genome shotgun (WGS) entry which is preliminary data.</text>
</comment>
<evidence type="ECO:0000313" key="3">
    <source>
        <dbReference type="Proteomes" id="UP000765509"/>
    </source>
</evidence>
<feature type="chain" id="PRO_5040371485" description="DUF4939 domain-containing protein" evidence="1">
    <location>
        <begin position="37"/>
        <end position="146"/>
    </location>
</feature>
<protein>
    <recommendedName>
        <fullName evidence="4">DUF4939 domain-containing protein</fullName>
    </recommendedName>
</protein>
<gene>
    <name evidence="2" type="ORF">O181_024831</name>
</gene>
<proteinExistence type="predicted"/>
<dbReference type="EMBL" id="AVOT02008013">
    <property type="protein sequence ID" value="MBW0485116.1"/>
    <property type="molecule type" value="Genomic_DNA"/>
</dbReference>
<accession>A0A9Q3CHF3</accession>
<dbReference type="Proteomes" id="UP000765509">
    <property type="component" value="Unassembled WGS sequence"/>
</dbReference>
<reference evidence="2" key="1">
    <citation type="submission" date="2021-03" db="EMBL/GenBank/DDBJ databases">
        <title>Draft genome sequence of rust myrtle Austropuccinia psidii MF-1, a brazilian biotype.</title>
        <authorList>
            <person name="Quecine M.C."/>
            <person name="Pachon D.M.R."/>
            <person name="Bonatelli M.L."/>
            <person name="Correr F.H."/>
            <person name="Franceschini L.M."/>
            <person name="Leite T.F."/>
            <person name="Margarido G.R.A."/>
            <person name="Almeida C.A."/>
            <person name="Ferrarezi J.A."/>
            <person name="Labate C.A."/>
        </authorList>
    </citation>
    <scope>NUCLEOTIDE SEQUENCE</scope>
    <source>
        <strain evidence="2">MF-1</strain>
    </source>
</reference>
<name>A0A9Q3CHF3_9BASI</name>
<keyword evidence="3" id="KW-1185">Reference proteome</keyword>